<dbReference type="KEGG" id="aacx:DEACI_0340"/>
<keyword evidence="1" id="KW-1133">Transmembrane helix</keyword>
<feature type="transmembrane region" description="Helical" evidence="1">
    <location>
        <begin position="176"/>
        <end position="195"/>
    </location>
</feature>
<evidence type="ECO:0000313" key="4">
    <source>
        <dbReference type="Proteomes" id="UP001071230"/>
    </source>
</evidence>
<keyword evidence="1" id="KW-0812">Transmembrane</keyword>
<keyword evidence="4" id="KW-1185">Reference proteome</keyword>
<evidence type="ECO:0008006" key="5">
    <source>
        <dbReference type="Google" id="ProtNLM"/>
    </source>
</evidence>
<keyword evidence="1" id="KW-0472">Membrane</keyword>
<dbReference type="Proteomes" id="UP001071230">
    <property type="component" value="Unassembled WGS sequence"/>
</dbReference>
<gene>
    <name evidence="2" type="ORF">DEACI_0340</name>
    <name evidence="3" type="ORF">DEACI_0713</name>
</gene>
<reference evidence="3" key="1">
    <citation type="submission" date="2014-11" db="EMBL/GenBank/DDBJ databases">
        <authorList>
            <person name="Hornung B.V."/>
        </authorList>
    </citation>
    <scope>NUCLEOTIDE SEQUENCE</scope>
    <source>
        <strain evidence="3">INE</strain>
    </source>
</reference>
<feature type="transmembrane region" description="Helical" evidence="1">
    <location>
        <begin position="27"/>
        <end position="57"/>
    </location>
</feature>
<evidence type="ECO:0000256" key="1">
    <source>
        <dbReference type="SAM" id="Phobius"/>
    </source>
</evidence>
<name>A0A8S0VVK5_9FIRM</name>
<accession>A0A8S0VVK5</accession>
<organism evidence="2">
    <name type="scientific">Acididesulfobacillus acetoxydans</name>
    <dbReference type="NCBI Taxonomy" id="1561005"/>
    <lineage>
        <taxon>Bacteria</taxon>
        <taxon>Bacillati</taxon>
        <taxon>Bacillota</taxon>
        <taxon>Clostridia</taxon>
        <taxon>Eubacteriales</taxon>
        <taxon>Peptococcaceae</taxon>
        <taxon>Acididesulfobacillus</taxon>
    </lineage>
</organism>
<evidence type="ECO:0000313" key="2">
    <source>
        <dbReference type="EMBL" id="CAA7599713.1"/>
    </source>
</evidence>
<proteinExistence type="predicted"/>
<dbReference type="RefSeq" id="WP_240983487.1">
    <property type="nucleotide sequence ID" value="NZ_CDGJ01000019.1"/>
</dbReference>
<dbReference type="EMBL" id="CDGJ01000019">
    <property type="protein sequence ID" value="CEJ06265.1"/>
    <property type="molecule type" value="Genomic_DNA"/>
</dbReference>
<reference evidence="2" key="2">
    <citation type="submission" date="2020-01" db="EMBL/GenBank/DDBJ databases">
        <authorList>
            <person name="Hornung B."/>
        </authorList>
    </citation>
    <scope>NUCLEOTIDE SEQUENCE</scope>
    <source>
        <strain evidence="2">PacBioINE</strain>
    </source>
</reference>
<sequence length="661" mass="71533">MKSDPAGGVILGSSSQARSSKEHALVFLLWAALLAHGLFFARDLLALALLPGLCLLFRPGDLRAAVRSLWVKPAEGALRLTATDTLLLLMSGLSLTGLLHPVKAEEGWLEAIRFLLYWFVYRWGREAARNSKGEARLLRAAGWAALALGISAWLPWSAHVWPPPGPPEAGRLSSWFGYPNAAAAFLGAVLLLPGVDLRLKLVLIPFFLSTGSRASLALLAGIWGLQGLITLMSGVKLPQADPGRRGIPDRREALPKTPGLPVRLFLLAMSGVRRLAHLLARGKRGGGSGRGYFVTAALVSGSAILCWQGGFMGPAAPFHGAWAHLGRWAMSDSVWERILYFRDGLRLAASEKFLPQAGGWLAFPLVQQIPYWASDPHCSLIRVLLNQGWPGLVALTVWSAGRFRQIGRTGFWGACAFLALHSLFDADFSFAALGVMFWLLVALAEGRDPAAETYGQGGKRQGGERGRHTLSNAGVSLAGIRILRPAFLEPVLALLLFAPAGVILAAGGLPAATGVMGRPGGSPDAAACCRELTRALSLDRTNVGWRRELAETELRQGETARGLYQVERVLAWQKFDLGSWEWAQSLVWQAAEQQRRAGPASSRGLYRWVEEVPARMAAIAGKVPPAERPLWRGYSLFVRADPHIELLARCAGDVLHNRPLP</sequence>
<dbReference type="AlphaFoldDB" id="A0A8S0VVK5"/>
<evidence type="ECO:0000313" key="3">
    <source>
        <dbReference type="EMBL" id="CEJ06265.1"/>
    </source>
</evidence>
<dbReference type="Proteomes" id="UP000836597">
    <property type="component" value="Chromosome"/>
</dbReference>
<protein>
    <recommendedName>
        <fullName evidence="5">O-antigen ligase domain-containing protein</fullName>
    </recommendedName>
</protein>
<dbReference type="EMBL" id="LR746496">
    <property type="protein sequence ID" value="CAA7599713.1"/>
    <property type="molecule type" value="Genomic_DNA"/>
</dbReference>
<feature type="transmembrane region" description="Helical" evidence="1">
    <location>
        <begin position="136"/>
        <end position="156"/>
    </location>
</feature>